<dbReference type="EMBL" id="JTDY01000043">
    <property type="protein sequence ID" value="KOB79210.1"/>
    <property type="molecule type" value="Genomic_DNA"/>
</dbReference>
<gene>
    <name evidence="7" type="ORF">OBRU01_00009</name>
</gene>
<feature type="transmembrane region" description="Helical" evidence="5">
    <location>
        <begin position="391"/>
        <end position="410"/>
    </location>
</feature>
<feature type="transmembrane region" description="Helical" evidence="5">
    <location>
        <begin position="361"/>
        <end position="384"/>
    </location>
</feature>
<feature type="transmembrane region" description="Helical" evidence="5">
    <location>
        <begin position="335"/>
        <end position="355"/>
    </location>
</feature>
<keyword evidence="3 5" id="KW-1133">Transmembrane helix</keyword>
<dbReference type="Proteomes" id="UP000037510">
    <property type="component" value="Unassembled WGS sequence"/>
</dbReference>
<dbReference type="SUPFAM" id="SSF103473">
    <property type="entry name" value="MFS general substrate transporter"/>
    <property type="match status" value="1"/>
</dbReference>
<organism evidence="7 8">
    <name type="scientific">Operophtera brumata</name>
    <name type="common">Winter moth</name>
    <name type="synonym">Phalaena brumata</name>
    <dbReference type="NCBI Taxonomy" id="104452"/>
    <lineage>
        <taxon>Eukaryota</taxon>
        <taxon>Metazoa</taxon>
        <taxon>Ecdysozoa</taxon>
        <taxon>Arthropoda</taxon>
        <taxon>Hexapoda</taxon>
        <taxon>Insecta</taxon>
        <taxon>Pterygota</taxon>
        <taxon>Neoptera</taxon>
        <taxon>Endopterygota</taxon>
        <taxon>Lepidoptera</taxon>
        <taxon>Glossata</taxon>
        <taxon>Ditrysia</taxon>
        <taxon>Geometroidea</taxon>
        <taxon>Geometridae</taxon>
        <taxon>Larentiinae</taxon>
        <taxon>Operophtera</taxon>
    </lineage>
</organism>
<evidence type="ECO:0000256" key="5">
    <source>
        <dbReference type="SAM" id="Phobius"/>
    </source>
</evidence>
<evidence type="ECO:0000256" key="3">
    <source>
        <dbReference type="ARBA" id="ARBA00022989"/>
    </source>
</evidence>
<feature type="transmembrane region" description="Helical" evidence="5">
    <location>
        <begin position="167"/>
        <end position="186"/>
    </location>
</feature>
<dbReference type="Pfam" id="PF00083">
    <property type="entry name" value="Sugar_tr"/>
    <property type="match status" value="1"/>
</dbReference>
<dbReference type="InterPro" id="IPR020846">
    <property type="entry name" value="MFS_dom"/>
</dbReference>
<keyword evidence="8" id="KW-1185">Reference proteome</keyword>
<evidence type="ECO:0000259" key="6">
    <source>
        <dbReference type="PROSITE" id="PS50850"/>
    </source>
</evidence>
<comment type="subcellular location">
    <subcellularLocation>
        <location evidence="1">Membrane</location>
        <topology evidence="1">Multi-pass membrane protein</topology>
    </subcellularLocation>
</comment>
<dbReference type="Gene3D" id="1.20.1250.20">
    <property type="entry name" value="MFS general substrate transporter like domains"/>
    <property type="match status" value="1"/>
</dbReference>
<feature type="transmembrane region" description="Helical" evidence="5">
    <location>
        <begin position="250"/>
        <end position="268"/>
    </location>
</feature>
<evidence type="ECO:0000313" key="8">
    <source>
        <dbReference type="Proteomes" id="UP000037510"/>
    </source>
</evidence>
<dbReference type="InterPro" id="IPR005828">
    <property type="entry name" value="MFS_sugar_transport-like"/>
</dbReference>
<evidence type="ECO:0000256" key="2">
    <source>
        <dbReference type="ARBA" id="ARBA00022692"/>
    </source>
</evidence>
<dbReference type="AlphaFoldDB" id="A0A0L7LUU3"/>
<evidence type="ECO:0000313" key="7">
    <source>
        <dbReference type="EMBL" id="KOB79210.1"/>
    </source>
</evidence>
<dbReference type="GO" id="GO:0022857">
    <property type="term" value="F:transmembrane transporter activity"/>
    <property type="evidence" value="ECO:0007669"/>
    <property type="project" value="InterPro"/>
</dbReference>
<dbReference type="PANTHER" id="PTHR24064">
    <property type="entry name" value="SOLUTE CARRIER FAMILY 22 MEMBER"/>
    <property type="match status" value="1"/>
</dbReference>
<keyword evidence="2 5" id="KW-0812">Transmembrane</keyword>
<feature type="transmembrane region" description="Helical" evidence="5">
    <location>
        <begin position="192"/>
        <end position="214"/>
    </location>
</feature>
<feature type="domain" description="Major facilitator superfamily (MFS) profile" evidence="6">
    <location>
        <begin position="83"/>
        <end position="437"/>
    </location>
</feature>
<evidence type="ECO:0000256" key="1">
    <source>
        <dbReference type="ARBA" id="ARBA00004141"/>
    </source>
</evidence>
<evidence type="ECO:0000256" key="4">
    <source>
        <dbReference type="ARBA" id="ARBA00023136"/>
    </source>
</evidence>
<name>A0A0L7LUU3_OPEBR</name>
<keyword evidence="4 5" id="KW-0472">Membrane</keyword>
<dbReference type="InterPro" id="IPR036259">
    <property type="entry name" value="MFS_trans_sf"/>
</dbReference>
<dbReference type="STRING" id="104452.A0A0L7LUU3"/>
<feature type="transmembrane region" description="Helical" evidence="5">
    <location>
        <begin position="132"/>
        <end position="155"/>
    </location>
</feature>
<protein>
    <submittedName>
        <fullName evidence="7">Organic cation transporter protein</fullName>
    </submittedName>
</protein>
<dbReference type="PROSITE" id="PS50850">
    <property type="entry name" value="MFS"/>
    <property type="match status" value="1"/>
</dbReference>
<feature type="transmembrane region" description="Helical" evidence="5">
    <location>
        <begin position="226"/>
        <end position="244"/>
    </location>
</feature>
<comment type="caution">
    <text evidence="7">The sequence shown here is derived from an EMBL/GenBank/DDBJ whole genome shotgun (WGS) entry which is preliminary data.</text>
</comment>
<sequence>MNYKPPHKLVDLTAKVIGDFGRWQLRVCLLMALLKLPNAWYQLNIVFMAPPQDFWCVKPENIKYSEEKWRKICAPIVERHPCLIYDPDMLAIIPDIDRELIPLVACKRFVYDKTVFNRTMTSDWDLVCSKHWLVHLTQCILMWGILLGGIAFGLLADKYGRKTPLMVGIVIQSVCSYIASFMPWYWWFLLNWFVLALATGGIGIISFVICMEVVSGKYRTTIPILYQLPFGLGSTVMAGLAYWLRDWRKLEFGLATLSALFIFYWFMITESPRWLLATGQTEKALEVLKSAAKFNNVKFDVNELDFLAKSKAQNVQKPPGFKVFFRSKNMRLKTMLLSINWFCTGLAFYTFSQYLGEIGGYIFTVVALTGIISVFGGIVCYFIITNVGRKTTVAIFQLSTALCFVLLLVIPKEMFANDWPRLLTAGLGFAGMGINQP</sequence>
<dbReference type="GO" id="GO:0016020">
    <property type="term" value="C:membrane"/>
    <property type="evidence" value="ECO:0007669"/>
    <property type="project" value="UniProtKB-SubCell"/>
</dbReference>
<accession>A0A0L7LUU3</accession>
<proteinExistence type="predicted"/>
<reference evidence="7 8" key="1">
    <citation type="journal article" date="2015" name="Genome Biol. Evol.">
        <title>The genome of winter moth (Operophtera brumata) provides a genomic perspective on sexual dimorphism and phenology.</title>
        <authorList>
            <person name="Derks M.F."/>
            <person name="Smit S."/>
            <person name="Salis L."/>
            <person name="Schijlen E."/>
            <person name="Bossers A."/>
            <person name="Mateman C."/>
            <person name="Pijl A.S."/>
            <person name="de Ridder D."/>
            <person name="Groenen M.A."/>
            <person name="Visser M.E."/>
            <person name="Megens H.J."/>
        </authorList>
    </citation>
    <scope>NUCLEOTIDE SEQUENCE [LARGE SCALE GENOMIC DNA]</scope>
    <source>
        <strain evidence="7">WM2013NL</strain>
        <tissue evidence="7">Head and thorax</tissue>
    </source>
</reference>